<gene>
    <name evidence="2" type="ORF">NQ502_05420</name>
</gene>
<dbReference type="PANTHER" id="PTHR40453:SF1">
    <property type="entry name" value="PROTEIN YOEF"/>
    <property type="match status" value="1"/>
</dbReference>
<comment type="similarity">
    <text evidence="1">Belongs to the EutP/PduV family.</text>
</comment>
<sequence>MKKVILIGKSGSGKTSLCQRLSRQDMKYCKTQSVQLINETFLDTPGEYLERPRMRGALSVTAADAQLILFVQEAAAEDCMFPPGYASSFPKPCVGVVSKADMADEKQTERAKSLLKMAGAGEIFVTSAREGRGLSELAAYLEDTKR</sequence>
<evidence type="ECO:0000256" key="1">
    <source>
        <dbReference type="PIRNR" id="PIRNR036409"/>
    </source>
</evidence>
<keyword evidence="1" id="KW-0547">Nucleotide-binding</keyword>
<dbReference type="Gene3D" id="3.40.50.300">
    <property type="entry name" value="P-loop containing nucleotide triphosphate hydrolases"/>
    <property type="match status" value="1"/>
</dbReference>
<dbReference type="PANTHER" id="PTHR40453">
    <property type="entry name" value="PROTEIN YOEF"/>
    <property type="match status" value="1"/>
</dbReference>
<dbReference type="EMBL" id="CP102290">
    <property type="protein sequence ID" value="UWP60476.1"/>
    <property type="molecule type" value="Genomic_DNA"/>
</dbReference>
<keyword evidence="3" id="KW-1185">Reference proteome</keyword>
<dbReference type="PIRSF" id="PIRSF036409">
    <property type="entry name" value="EutP_PduV"/>
    <property type="match status" value="1"/>
</dbReference>
<reference evidence="2" key="1">
    <citation type="journal article" date="2022" name="Cell">
        <title>Design, construction, and in vivo augmentation of a complex gut microbiome.</title>
        <authorList>
            <person name="Cheng A.G."/>
            <person name="Ho P.Y."/>
            <person name="Aranda-Diaz A."/>
            <person name="Jain S."/>
            <person name="Yu F.B."/>
            <person name="Meng X."/>
            <person name="Wang M."/>
            <person name="Iakiviak M."/>
            <person name="Nagashima K."/>
            <person name="Zhao A."/>
            <person name="Murugkar P."/>
            <person name="Patil A."/>
            <person name="Atabakhsh K."/>
            <person name="Weakley A."/>
            <person name="Yan J."/>
            <person name="Brumbaugh A.R."/>
            <person name="Higginbottom S."/>
            <person name="Dimas A."/>
            <person name="Shiver A.L."/>
            <person name="Deutschbauer A."/>
            <person name="Neff N."/>
            <person name="Sonnenburg J.L."/>
            <person name="Huang K.C."/>
            <person name="Fischbach M.A."/>
        </authorList>
    </citation>
    <scope>NUCLEOTIDE SEQUENCE</scope>
    <source>
        <strain evidence="2">DSM 19829</strain>
    </source>
</reference>
<dbReference type="CDD" id="cd00882">
    <property type="entry name" value="Ras_like_GTPase"/>
    <property type="match status" value="1"/>
</dbReference>
<proteinExistence type="inferred from homology"/>
<accession>A0ABY5VJT1</accession>
<dbReference type="InterPro" id="IPR012381">
    <property type="entry name" value="EutP_PduV"/>
</dbReference>
<dbReference type="NCBIfam" id="TIGR02528">
    <property type="entry name" value="EutP"/>
    <property type="match status" value="1"/>
</dbReference>
<organism evidence="2 3">
    <name type="scientific">Ruminococcus gauvreauii</name>
    <dbReference type="NCBI Taxonomy" id="438033"/>
    <lineage>
        <taxon>Bacteria</taxon>
        <taxon>Bacillati</taxon>
        <taxon>Bacillota</taxon>
        <taxon>Clostridia</taxon>
        <taxon>Eubacteriales</taxon>
        <taxon>Oscillospiraceae</taxon>
        <taxon>Ruminococcus</taxon>
    </lineage>
</organism>
<dbReference type="SUPFAM" id="SSF52540">
    <property type="entry name" value="P-loop containing nucleoside triphosphate hydrolases"/>
    <property type="match status" value="1"/>
</dbReference>
<dbReference type="Proteomes" id="UP001060164">
    <property type="component" value="Chromosome"/>
</dbReference>
<dbReference type="RefSeq" id="WP_028529087.1">
    <property type="nucleotide sequence ID" value="NZ_CABLBR010000019.1"/>
</dbReference>
<name>A0ABY5VJT1_9FIRM</name>
<protein>
    <submittedName>
        <fullName evidence="2">EutP/PduV family microcompartment system protein</fullName>
    </submittedName>
</protein>
<evidence type="ECO:0000313" key="3">
    <source>
        <dbReference type="Proteomes" id="UP001060164"/>
    </source>
</evidence>
<dbReference type="InterPro" id="IPR027417">
    <property type="entry name" value="P-loop_NTPase"/>
</dbReference>
<evidence type="ECO:0000313" key="2">
    <source>
        <dbReference type="EMBL" id="UWP60476.1"/>
    </source>
</evidence>
<dbReference type="Pfam" id="PF10662">
    <property type="entry name" value="PduV-EutP"/>
    <property type="match status" value="1"/>
</dbReference>